<dbReference type="InterPro" id="IPR002016">
    <property type="entry name" value="Haem_peroxidase"/>
</dbReference>
<comment type="similarity">
    <text evidence="6">Belongs to the peroxidase family.</text>
</comment>
<keyword evidence="10" id="KW-1185">Reference proteome</keyword>
<name>A0ABR2ZF76_9AGAR</name>
<accession>A0ABR2ZF76</accession>
<dbReference type="Proteomes" id="UP001437256">
    <property type="component" value="Unassembled WGS sequence"/>
</dbReference>
<dbReference type="PRINTS" id="PR00458">
    <property type="entry name" value="PEROXIDASE"/>
</dbReference>
<evidence type="ECO:0000256" key="5">
    <source>
        <dbReference type="ARBA" id="ARBA00023004"/>
    </source>
</evidence>
<reference evidence="9 10" key="1">
    <citation type="submission" date="2024-05" db="EMBL/GenBank/DDBJ databases">
        <title>A draft genome resource for the thread blight pathogen Marasmius tenuissimus strain MS-2.</title>
        <authorList>
            <person name="Yulfo-Soto G.E."/>
            <person name="Baruah I.K."/>
            <person name="Amoako-Attah I."/>
            <person name="Bukari Y."/>
            <person name="Meinhardt L.W."/>
            <person name="Bailey B.A."/>
            <person name="Cohen S.P."/>
        </authorList>
    </citation>
    <scope>NUCLEOTIDE SEQUENCE [LARGE SCALE GENOMIC DNA]</scope>
    <source>
        <strain evidence="9 10">MS-2</strain>
    </source>
</reference>
<dbReference type="Pfam" id="PF00141">
    <property type="entry name" value="peroxidase"/>
    <property type="match status" value="1"/>
</dbReference>
<keyword evidence="2" id="KW-0349">Heme</keyword>
<evidence type="ECO:0000256" key="4">
    <source>
        <dbReference type="ARBA" id="ARBA00023002"/>
    </source>
</evidence>
<evidence type="ECO:0000256" key="7">
    <source>
        <dbReference type="RuleBase" id="RU363051"/>
    </source>
</evidence>
<dbReference type="EC" id="1.11.1.-" evidence="7"/>
<dbReference type="InterPro" id="IPR010255">
    <property type="entry name" value="Haem_peroxidase_sf"/>
</dbReference>
<dbReference type="PROSITE" id="PS50873">
    <property type="entry name" value="PEROXIDASE_4"/>
    <property type="match status" value="1"/>
</dbReference>
<sequence>MERLDALLWEDNFFPLITSDCAMRDNSTIAAQWVRLAYHDMSTHTMWMTEQEVWTLPSPTSWIGHKGSVIDFLGFMDPAVSLSDTIAMGTVLGVASCGGPLIPFRGGRVDATTAGPATVPEPQEDLASHTESFRRQGLTQSEMIGLVACGRSLGGVRQVDFPDIIPAPIPNDVALLDGTHAFDNKVITGYFDGTTPSPLVVGSNTTTNSDLRIFASDGNATMQSLASADNFDKVCRDLFERMIDTVPKGVQLTDVVEPMQYKVGQSTLFPGTDGAFRFTTSLRVTGPNPSRTATLLWSDRQGSVCPDTGCSAPLVRMTSSAGSLMAVRRGLTGFSTYEFDTKINMTSSASKFWFKIDEGDGTDPILVDNDGPGLPIQQDVLLFDRARTGSVSDQSGSFLNLVLAVRTSDPTSKVSVLTFAVGSDTDPTPKRETVDLCGFPGSAHDRLYVFLQEVPPDVQQQFALVRYDG</sequence>
<gene>
    <name evidence="9" type="ORF">AAF712_013317</name>
</gene>
<evidence type="ECO:0000259" key="8">
    <source>
        <dbReference type="PROSITE" id="PS50873"/>
    </source>
</evidence>
<dbReference type="EMBL" id="JBBXMP010000201">
    <property type="protein sequence ID" value="KAL0059902.1"/>
    <property type="molecule type" value="Genomic_DNA"/>
</dbReference>
<feature type="domain" description="Plant heme peroxidase family profile" evidence="8">
    <location>
        <begin position="80"/>
        <end position="277"/>
    </location>
</feature>
<proteinExistence type="inferred from homology"/>
<protein>
    <recommendedName>
        <fullName evidence="7">Peroxidase</fullName>
        <ecNumber evidence="7">1.11.1.-</ecNumber>
    </recommendedName>
</protein>
<evidence type="ECO:0000256" key="1">
    <source>
        <dbReference type="ARBA" id="ARBA00022559"/>
    </source>
</evidence>
<keyword evidence="1 7" id="KW-0575">Peroxidase</keyword>
<keyword evidence="5" id="KW-0408">Iron</keyword>
<organism evidence="9 10">
    <name type="scientific">Marasmius tenuissimus</name>
    <dbReference type="NCBI Taxonomy" id="585030"/>
    <lineage>
        <taxon>Eukaryota</taxon>
        <taxon>Fungi</taxon>
        <taxon>Dikarya</taxon>
        <taxon>Basidiomycota</taxon>
        <taxon>Agaricomycotina</taxon>
        <taxon>Agaricomycetes</taxon>
        <taxon>Agaricomycetidae</taxon>
        <taxon>Agaricales</taxon>
        <taxon>Marasmiineae</taxon>
        <taxon>Marasmiaceae</taxon>
        <taxon>Marasmius</taxon>
    </lineage>
</organism>
<keyword evidence="4 7" id="KW-0560">Oxidoreductase</keyword>
<evidence type="ECO:0000256" key="6">
    <source>
        <dbReference type="RuleBase" id="RU004241"/>
    </source>
</evidence>
<dbReference type="Gene3D" id="1.10.520.10">
    <property type="match status" value="1"/>
</dbReference>
<evidence type="ECO:0000256" key="2">
    <source>
        <dbReference type="ARBA" id="ARBA00022617"/>
    </source>
</evidence>
<keyword evidence="3" id="KW-0479">Metal-binding</keyword>
<evidence type="ECO:0000313" key="9">
    <source>
        <dbReference type="EMBL" id="KAL0059902.1"/>
    </source>
</evidence>
<dbReference type="InterPro" id="IPR044831">
    <property type="entry name" value="Ccp1-like"/>
</dbReference>
<comment type="caution">
    <text evidence="9">The sequence shown here is derived from an EMBL/GenBank/DDBJ whole genome shotgun (WGS) entry which is preliminary data.</text>
</comment>
<evidence type="ECO:0000313" key="10">
    <source>
        <dbReference type="Proteomes" id="UP001437256"/>
    </source>
</evidence>
<dbReference type="PANTHER" id="PTHR31356:SF53">
    <property type="entry name" value="HEME PEROXIDASE"/>
    <property type="match status" value="1"/>
</dbReference>
<dbReference type="SUPFAM" id="SSF48113">
    <property type="entry name" value="Heme-dependent peroxidases"/>
    <property type="match status" value="1"/>
</dbReference>
<dbReference type="PANTHER" id="PTHR31356">
    <property type="entry name" value="THYLAKOID LUMENAL 29 KDA PROTEIN, CHLOROPLASTIC-RELATED"/>
    <property type="match status" value="1"/>
</dbReference>
<evidence type="ECO:0000256" key="3">
    <source>
        <dbReference type="ARBA" id="ARBA00022723"/>
    </source>
</evidence>